<gene>
    <name evidence="2" type="ORF">Tdes44962_MAKER10078</name>
</gene>
<dbReference type="EMBL" id="RIBY02002024">
    <property type="protein sequence ID" value="KAH9826142.1"/>
    <property type="molecule type" value="Genomic_DNA"/>
</dbReference>
<name>A0A9W7SP93_9PEZI</name>
<dbReference type="Proteomes" id="UP001138500">
    <property type="component" value="Unassembled WGS sequence"/>
</dbReference>
<sequence length="114" mass="11495">MTPKPAAPSHSMDAVAIAPAVAVEEAAVVVAVVVGLLVAVPDAAAEDMTMAALEGVAAEVSFEVLLAAEEGVEAGAVADAAVLAHVAVCGRSLTPWPWQRALANVMVAAREKER</sequence>
<keyword evidence="1" id="KW-1133">Transmembrane helix</keyword>
<comment type="caution">
    <text evidence="2">The sequence shown here is derived from an EMBL/GenBank/DDBJ whole genome shotgun (WGS) entry which is preliminary data.</text>
</comment>
<protein>
    <submittedName>
        <fullName evidence="2">Uncharacterized protein</fullName>
    </submittedName>
</protein>
<keyword evidence="1" id="KW-0472">Membrane</keyword>
<keyword evidence="1" id="KW-0812">Transmembrane</keyword>
<feature type="transmembrane region" description="Helical" evidence="1">
    <location>
        <begin position="20"/>
        <end position="40"/>
    </location>
</feature>
<reference evidence="2 3" key="1">
    <citation type="journal article" date="2018" name="IMA Fungus">
        <title>IMA Genome-F 10: Nine draft genome sequences of Claviceps purpurea s.lat., including C. arundinis, C. humidiphila, and C. cf. spartinae, pseudomolecules for the pitch canker pathogen Fusarium circinatum, draft genome of Davidsoniella eucalypti, Grosmannia galeiformis, Quambalaria eucalypti, and Teratosphaeria destructans.</title>
        <authorList>
            <person name="Wingfield B.D."/>
            <person name="Liu M."/>
            <person name="Nguyen H.D."/>
            <person name="Lane F.A."/>
            <person name="Morgan S.W."/>
            <person name="De Vos L."/>
            <person name="Wilken P.M."/>
            <person name="Duong T.A."/>
            <person name="Aylward J."/>
            <person name="Coetzee M.P."/>
            <person name="Dadej K."/>
            <person name="De Beer Z.W."/>
            <person name="Findlay W."/>
            <person name="Havenga M."/>
            <person name="Kolarik M."/>
            <person name="Menzies J.G."/>
            <person name="Naidoo K."/>
            <person name="Pochopski O."/>
            <person name="Shoukouhi P."/>
            <person name="Santana Q.C."/>
            <person name="Seifert K.A."/>
            <person name="Soal N."/>
            <person name="Steenkamp E.T."/>
            <person name="Tatham C.T."/>
            <person name="van der Nest M.A."/>
            <person name="Wingfield M.J."/>
        </authorList>
    </citation>
    <scope>NUCLEOTIDE SEQUENCE [LARGE SCALE GENOMIC DNA]</scope>
    <source>
        <strain evidence="2">CMW44962</strain>
    </source>
</reference>
<evidence type="ECO:0000256" key="1">
    <source>
        <dbReference type="SAM" id="Phobius"/>
    </source>
</evidence>
<evidence type="ECO:0000313" key="3">
    <source>
        <dbReference type="Proteomes" id="UP001138500"/>
    </source>
</evidence>
<reference evidence="2 3" key="2">
    <citation type="journal article" date="2021" name="Curr. Genet.">
        <title>Genetic response to nitrogen starvation in the aggressive Eucalyptus foliar pathogen Teratosphaeria destructans.</title>
        <authorList>
            <person name="Havenga M."/>
            <person name="Wingfield B.D."/>
            <person name="Wingfield M.J."/>
            <person name="Dreyer L.L."/>
            <person name="Roets F."/>
            <person name="Aylward J."/>
        </authorList>
    </citation>
    <scope>NUCLEOTIDE SEQUENCE [LARGE SCALE GENOMIC DNA]</scope>
    <source>
        <strain evidence="2">CMW44962</strain>
    </source>
</reference>
<keyword evidence="3" id="KW-1185">Reference proteome</keyword>
<proteinExistence type="predicted"/>
<evidence type="ECO:0000313" key="2">
    <source>
        <dbReference type="EMBL" id="KAH9826142.1"/>
    </source>
</evidence>
<dbReference type="AlphaFoldDB" id="A0A9W7SP93"/>
<accession>A0A9W7SP93</accession>
<organism evidence="2 3">
    <name type="scientific">Teratosphaeria destructans</name>
    <dbReference type="NCBI Taxonomy" id="418781"/>
    <lineage>
        <taxon>Eukaryota</taxon>
        <taxon>Fungi</taxon>
        <taxon>Dikarya</taxon>
        <taxon>Ascomycota</taxon>
        <taxon>Pezizomycotina</taxon>
        <taxon>Dothideomycetes</taxon>
        <taxon>Dothideomycetidae</taxon>
        <taxon>Mycosphaerellales</taxon>
        <taxon>Teratosphaeriaceae</taxon>
        <taxon>Teratosphaeria</taxon>
    </lineage>
</organism>